<proteinExistence type="predicted"/>
<accession>A0A2K3LCK7</accession>
<dbReference type="EMBL" id="ASHM01030377">
    <property type="protein sequence ID" value="PNX76275.1"/>
    <property type="molecule type" value="Genomic_DNA"/>
</dbReference>
<evidence type="ECO:0000313" key="1">
    <source>
        <dbReference type="EMBL" id="PNX76275.1"/>
    </source>
</evidence>
<sequence length="132" mass="15080">VCVWSCKLVSVLVCVKVLIVALTSGIKSLVRAIIMATYNNGQFPANLPILDGKNYDSWSKQMKVLFNYQDVMDQVTNGVDSLTEGATENQRTQHKELKKKDFKALFIIHQSVPFFTTTHIFFSCHHEHNRYT</sequence>
<reference evidence="1 2" key="1">
    <citation type="journal article" date="2014" name="Am. J. Bot.">
        <title>Genome assembly and annotation for red clover (Trifolium pratense; Fabaceae).</title>
        <authorList>
            <person name="Istvanek J."/>
            <person name="Jaros M."/>
            <person name="Krenek A."/>
            <person name="Repkova J."/>
        </authorList>
    </citation>
    <scope>NUCLEOTIDE SEQUENCE [LARGE SCALE GENOMIC DNA]</scope>
    <source>
        <strain evidence="2">cv. Tatra</strain>
        <tissue evidence="1">Young leaves</tissue>
    </source>
</reference>
<reference evidence="1 2" key="2">
    <citation type="journal article" date="2017" name="Front. Plant Sci.">
        <title>Gene Classification and Mining of Molecular Markers Useful in Red Clover (Trifolium pratense) Breeding.</title>
        <authorList>
            <person name="Istvanek J."/>
            <person name="Dluhosova J."/>
            <person name="Dluhos P."/>
            <person name="Patkova L."/>
            <person name="Nedelnik J."/>
            <person name="Repkova J."/>
        </authorList>
    </citation>
    <scope>NUCLEOTIDE SEQUENCE [LARGE SCALE GENOMIC DNA]</scope>
    <source>
        <strain evidence="2">cv. Tatra</strain>
        <tissue evidence="1">Young leaves</tissue>
    </source>
</reference>
<gene>
    <name evidence="1" type="ORF">L195_g032220</name>
</gene>
<name>A0A2K3LCK7_TRIPR</name>
<protein>
    <recommendedName>
        <fullName evidence="3">DUF4219 domain-containing protein</fullName>
    </recommendedName>
</protein>
<dbReference type="AlphaFoldDB" id="A0A2K3LCK7"/>
<dbReference type="Proteomes" id="UP000236291">
    <property type="component" value="Unassembled WGS sequence"/>
</dbReference>
<organism evidence="1 2">
    <name type="scientific">Trifolium pratense</name>
    <name type="common">Red clover</name>
    <dbReference type="NCBI Taxonomy" id="57577"/>
    <lineage>
        <taxon>Eukaryota</taxon>
        <taxon>Viridiplantae</taxon>
        <taxon>Streptophyta</taxon>
        <taxon>Embryophyta</taxon>
        <taxon>Tracheophyta</taxon>
        <taxon>Spermatophyta</taxon>
        <taxon>Magnoliopsida</taxon>
        <taxon>eudicotyledons</taxon>
        <taxon>Gunneridae</taxon>
        <taxon>Pentapetalae</taxon>
        <taxon>rosids</taxon>
        <taxon>fabids</taxon>
        <taxon>Fabales</taxon>
        <taxon>Fabaceae</taxon>
        <taxon>Papilionoideae</taxon>
        <taxon>50 kb inversion clade</taxon>
        <taxon>NPAAA clade</taxon>
        <taxon>Hologalegina</taxon>
        <taxon>IRL clade</taxon>
        <taxon>Trifolieae</taxon>
        <taxon>Trifolium</taxon>
    </lineage>
</organism>
<comment type="caution">
    <text evidence="1">The sequence shown here is derived from an EMBL/GenBank/DDBJ whole genome shotgun (WGS) entry which is preliminary data.</text>
</comment>
<evidence type="ECO:0008006" key="3">
    <source>
        <dbReference type="Google" id="ProtNLM"/>
    </source>
</evidence>
<feature type="non-terminal residue" evidence="1">
    <location>
        <position position="1"/>
    </location>
</feature>
<evidence type="ECO:0000313" key="2">
    <source>
        <dbReference type="Proteomes" id="UP000236291"/>
    </source>
</evidence>